<feature type="transmembrane region" description="Helical" evidence="4">
    <location>
        <begin position="12"/>
        <end position="38"/>
    </location>
</feature>
<proteinExistence type="predicted"/>
<dbReference type="CDD" id="cd01949">
    <property type="entry name" value="GGDEF"/>
    <property type="match status" value="1"/>
</dbReference>
<comment type="catalytic activity">
    <reaction evidence="3">
        <text>2 GTP = 3',3'-c-di-GMP + 2 diphosphate</text>
        <dbReference type="Rhea" id="RHEA:24898"/>
        <dbReference type="ChEBI" id="CHEBI:33019"/>
        <dbReference type="ChEBI" id="CHEBI:37565"/>
        <dbReference type="ChEBI" id="CHEBI:58805"/>
        <dbReference type="EC" id="2.7.7.65"/>
    </reaction>
</comment>
<evidence type="ECO:0000313" key="7">
    <source>
        <dbReference type="Proteomes" id="UP001139559"/>
    </source>
</evidence>
<evidence type="ECO:0000313" key="6">
    <source>
        <dbReference type="EMBL" id="MCK6261761.1"/>
    </source>
</evidence>
<dbReference type="Gene3D" id="3.30.70.270">
    <property type="match status" value="1"/>
</dbReference>
<dbReference type="AlphaFoldDB" id="A0A9X1XGF0"/>
<evidence type="ECO:0000259" key="5">
    <source>
        <dbReference type="PROSITE" id="PS50887"/>
    </source>
</evidence>
<keyword evidence="4" id="KW-1133">Transmembrane helix</keyword>
<keyword evidence="6" id="KW-0548">Nucleotidyltransferase</keyword>
<accession>A0A9X1XGF0</accession>
<dbReference type="GO" id="GO:0005886">
    <property type="term" value="C:plasma membrane"/>
    <property type="evidence" value="ECO:0007669"/>
    <property type="project" value="TreeGrafter"/>
</dbReference>
<dbReference type="NCBIfam" id="TIGR00254">
    <property type="entry name" value="GGDEF"/>
    <property type="match status" value="1"/>
</dbReference>
<evidence type="ECO:0000256" key="1">
    <source>
        <dbReference type="ARBA" id="ARBA00001946"/>
    </source>
</evidence>
<dbReference type="FunFam" id="3.30.70.270:FF:000001">
    <property type="entry name" value="Diguanylate cyclase domain protein"/>
    <property type="match status" value="1"/>
</dbReference>
<dbReference type="SUPFAM" id="SSF55073">
    <property type="entry name" value="Nucleotide cyclase"/>
    <property type="match status" value="1"/>
</dbReference>
<keyword evidence="7" id="KW-1185">Reference proteome</keyword>
<gene>
    <name evidence="6" type="ORF">KP803_00575</name>
</gene>
<feature type="transmembrane region" description="Helical" evidence="4">
    <location>
        <begin position="247"/>
        <end position="270"/>
    </location>
</feature>
<evidence type="ECO:0000256" key="4">
    <source>
        <dbReference type="SAM" id="Phobius"/>
    </source>
</evidence>
<dbReference type="InterPro" id="IPR029787">
    <property type="entry name" value="Nucleotide_cyclase"/>
</dbReference>
<dbReference type="Pfam" id="PF05228">
    <property type="entry name" value="CHASE4"/>
    <property type="match status" value="1"/>
</dbReference>
<dbReference type="PANTHER" id="PTHR45138:SF9">
    <property type="entry name" value="DIGUANYLATE CYCLASE DGCM-RELATED"/>
    <property type="match status" value="1"/>
</dbReference>
<dbReference type="InterPro" id="IPR007892">
    <property type="entry name" value="CHASE4"/>
</dbReference>
<dbReference type="Pfam" id="PF00990">
    <property type="entry name" value="GGDEF"/>
    <property type="match status" value="1"/>
</dbReference>
<evidence type="ECO:0000256" key="3">
    <source>
        <dbReference type="ARBA" id="ARBA00034247"/>
    </source>
</evidence>
<dbReference type="PANTHER" id="PTHR45138">
    <property type="entry name" value="REGULATORY COMPONENTS OF SENSORY TRANSDUCTION SYSTEM"/>
    <property type="match status" value="1"/>
</dbReference>
<keyword evidence="6" id="KW-0808">Transferase</keyword>
<dbReference type="EMBL" id="JAJHVV010000001">
    <property type="protein sequence ID" value="MCK6261761.1"/>
    <property type="molecule type" value="Genomic_DNA"/>
</dbReference>
<dbReference type="InterPro" id="IPR043128">
    <property type="entry name" value="Rev_trsase/Diguanyl_cyclase"/>
</dbReference>
<comment type="cofactor">
    <cofactor evidence="1">
        <name>Mg(2+)</name>
        <dbReference type="ChEBI" id="CHEBI:18420"/>
    </cofactor>
</comment>
<reference evidence="6" key="1">
    <citation type="submission" date="2021-11" db="EMBL/GenBank/DDBJ databases">
        <title>Vibrio ZSDE26 sp. nov. and Vibrio ZSDZ34 sp. nov., isolated from coastal seawater in Qingdao.</title>
        <authorList>
            <person name="Zhang P."/>
        </authorList>
    </citation>
    <scope>NUCLEOTIDE SEQUENCE</scope>
    <source>
        <strain evidence="6">ZSDE26</strain>
    </source>
</reference>
<dbReference type="SMART" id="SM00267">
    <property type="entry name" value="GGDEF"/>
    <property type="match status" value="1"/>
</dbReference>
<dbReference type="InterPro" id="IPR000160">
    <property type="entry name" value="GGDEF_dom"/>
</dbReference>
<sequence>MSKFISQQFISAKSVITIISWLFFTMAIAIVGILSYFLNSLDNQATLELSQRMELALQLENQHKESLIEEYTYWDTTYQKAIVEKDEQWVEDNTGGYLIDNKGFDFSLAIEQGEKSAYLVSNEAIIPPRFDELMRKGLAHMVESANELATRTKTSTGYFLLNDSLYIVVGGPLLSEETGSVREGTYLALGTKIDTELLSEFSINHQIPQLLLSFDSVQPKYGSGIYTPNGKRIGSFSWRPHRPSEDILPYVTMIVVTFSLVTIFVTRFILKKEQANRAAYEEKLFLEATQDSLTKIINRRYFLDIGRKEFTLYSNESNSLSVVVLDIDYFKEINDQFGHGVGDKALIHFTQICHQGLRESDIFGRIGGEEFSVILPNTDANKALTVANRIRTLLVDNPFDVYATQINMTVSIGVAVLDNTSDFDTLIEQADIALYKAKDNGRNTVVLYHPEMALADNN</sequence>
<name>A0A9X1XGF0_9VIBR</name>
<evidence type="ECO:0000256" key="2">
    <source>
        <dbReference type="ARBA" id="ARBA00012528"/>
    </source>
</evidence>
<dbReference type="InterPro" id="IPR050469">
    <property type="entry name" value="Diguanylate_Cyclase"/>
</dbReference>
<dbReference type="GO" id="GO:0043709">
    <property type="term" value="P:cell adhesion involved in single-species biofilm formation"/>
    <property type="evidence" value="ECO:0007669"/>
    <property type="project" value="TreeGrafter"/>
</dbReference>
<comment type="caution">
    <text evidence="6">The sequence shown here is derived from an EMBL/GenBank/DDBJ whole genome shotgun (WGS) entry which is preliminary data.</text>
</comment>
<feature type="domain" description="GGDEF" evidence="5">
    <location>
        <begin position="318"/>
        <end position="450"/>
    </location>
</feature>
<dbReference type="GO" id="GO:1902201">
    <property type="term" value="P:negative regulation of bacterial-type flagellum-dependent cell motility"/>
    <property type="evidence" value="ECO:0007669"/>
    <property type="project" value="TreeGrafter"/>
</dbReference>
<keyword evidence="4" id="KW-0472">Membrane</keyword>
<dbReference type="GO" id="GO:0052621">
    <property type="term" value="F:diguanylate cyclase activity"/>
    <property type="evidence" value="ECO:0007669"/>
    <property type="project" value="UniProtKB-EC"/>
</dbReference>
<organism evidence="6 7">
    <name type="scientific">Vibrio amylolyticus</name>
    <dbReference type="NCBI Taxonomy" id="2847292"/>
    <lineage>
        <taxon>Bacteria</taxon>
        <taxon>Pseudomonadati</taxon>
        <taxon>Pseudomonadota</taxon>
        <taxon>Gammaproteobacteria</taxon>
        <taxon>Vibrionales</taxon>
        <taxon>Vibrionaceae</taxon>
        <taxon>Vibrio</taxon>
    </lineage>
</organism>
<protein>
    <recommendedName>
        <fullName evidence="2">diguanylate cyclase</fullName>
        <ecNumber evidence="2">2.7.7.65</ecNumber>
    </recommendedName>
</protein>
<dbReference type="EC" id="2.7.7.65" evidence="2"/>
<dbReference type="Proteomes" id="UP001139559">
    <property type="component" value="Unassembled WGS sequence"/>
</dbReference>
<dbReference type="PROSITE" id="PS50887">
    <property type="entry name" value="GGDEF"/>
    <property type="match status" value="1"/>
</dbReference>
<dbReference type="RefSeq" id="WP_248006886.1">
    <property type="nucleotide sequence ID" value="NZ_JAJHVV010000001.1"/>
</dbReference>
<keyword evidence="4" id="KW-0812">Transmembrane</keyword>